<protein>
    <submittedName>
        <fullName evidence="1">Uncharacterized protein</fullName>
    </submittedName>
</protein>
<organism evidence="1 2">
    <name type="scientific">Penicillium nordicum</name>
    <dbReference type="NCBI Taxonomy" id="229535"/>
    <lineage>
        <taxon>Eukaryota</taxon>
        <taxon>Fungi</taxon>
        <taxon>Dikarya</taxon>
        <taxon>Ascomycota</taxon>
        <taxon>Pezizomycotina</taxon>
        <taxon>Eurotiomycetes</taxon>
        <taxon>Eurotiomycetidae</taxon>
        <taxon>Eurotiales</taxon>
        <taxon>Aspergillaceae</taxon>
        <taxon>Penicillium</taxon>
    </lineage>
</organism>
<dbReference type="STRING" id="229535.A0A0M8NUX4"/>
<dbReference type="AlphaFoldDB" id="A0A0M8NUX4"/>
<dbReference type="EMBL" id="LHQQ01000210">
    <property type="protein sequence ID" value="KOS39278.1"/>
    <property type="molecule type" value="Genomic_DNA"/>
</dbReference>
<accession>A0A0M8NUX4</accession>
<gene>
    <name evidence="1" type="ORF">ACN38_g9886</name>
</gene>
<dbReference type="OrthoDB" id="4424523at2759"/>
<reference evidence="1 2" key="1">
    <citation type="submission" date="2015-08" db="EMBL/GenBank/DDBJ databases">
        <title>Genome sequencing of Penicillium nordicum.</title>
        <authorList>
            <person name="Nguyen H.D."/>
            <person name="Seifert K.A."/>
        </authorList>
    </citation>
    <scope>NUCLEOTIDE SEQUENCE [LARGE SCALE GENOMIC DNA]</scope>
    <source>
        <strain evidence="1 2">DAOMC 185683</strain>
    </source>
</reference>
<sequence length="336" mass="39299">MKIRPQGPTPWQFPFQAVLYPLYFHQLHPNNGNNHNIIDSLEMRGFITRLSLAHLLPARPFLSVHSNPRAVSFQSRLGLPKFPLPSTSRRNFHSSPSLRNEWISSEAILYELKDRKIEKWGWVFYRTTYKDDEAWDVFKQKVDISVRSIINLDPRSEINEAMFDKLKFIFIEDKAKFDGASKEDLRAHFQEWVADSFAAENPRADQKLLYGNEPVARYRFFFEIDEDALRSCDSKGSGHANFVDGFSSSEDRSRNLNLAAQKNPEQPENQVGNIEGCSDVDWMRMDMAFFMDPHFYAGMSMSVEHMWHFLYERPPAIIPNSKLMLLMQFQYAARRR</sequence>
<proteinExistence type="predicted"/>
<name>A0A0M8NUX4_9EURO</name>
<comment type="caution">
    <text evidence="1">The sequence shown here is derived from an EMBL/GenBank/DDBJ whole genome shotgun (WGS) entry which is preliminary data.</text>
</comment>
<dbReference type="Proteomes" id="UP000037696">
    <property type="component" value="Unassembled WGS sequence"/>
</dbReference>
<evidence type="ECO:0000313" key="1">
    <source>
        <dbReference type="EMBL" id="KOS39278.1"/>
    </source>
</evidence>
<evidence type="ECO:0000313" key="2">
    <source>
        <dbReference type="Proteomes" id="UP000037696"/>
    </source>
</evidence>
<keyword evidence="2" id="KW-1185">Reference proteome</keyword>